<evidence type="ECO:0000256" key="1">
    <source>
        <dbReference type="SAM" id="MobiDB-lite"/>
    </source>
</evidence>
<gene>
    <name evidence="2" type="ORF">AOPFMNJM_2757</name>
</gene>
<dbReference type="PANTHER" id="PTHR30441:SF4">
    <property type="entry name" value="PROTEIN ASMA"/>
    <property type="match status" value="1"/>
</dbReference>
<feature type="region of interest" description="Disordered" evidence="1">
    <location>
        <begin position="1139"/>
        <end position="1192"/>
    </location>
</feature>
<keyword evidence="3" id="KW-1185">Reference proteome</keyword>
<reference evidence="2" key="1">
    <citation type="journal article" date="2021" name="Front. Microbiol.">
        <title>Comprehensive Comparative Genomics and Phenotyping of Methylobacterium Species.</title>
        <authorList>
            <person name="Alessa O."/>
            <person name="Ogura Y."/>
            <person name="Fujitani Y."/>
            <person name="Takami H."/>
            <person name="Hayashi T."/>
            <person name="Sahin N."/>
            <person name="Tani A."/>
        </authorList>
    </citation>
    <scope>NUCLEOTIDE SEQUENCE</scope>
    <source>
        <strain evidence="2">LMG 23639</strain>
    </source>
</reference>
<dbReference type="RefSeq" id="WP_238276590.1">
    <property type="nucleotide sequence ID" value="NZ_BPQR01000045.1"/>
</dbReference>
<protein>
    <recommendedName>
        <fullName evidence="4">AsmA protein</fullName>
    </recommendedName>
</protein>
<reference evidence="2" key="2">
    <citation type="submission" date="2021-08" db="EMBL/GenBank/DDBJ databases">
        <authorList>
            <person name="Tani A."/>
            <person name="Ola A."/>
            <person name="Ogura Y."/>
            <person name="Katsura K."/>
            <person name="Hayashi T."/>
        </authorList>
    </citation>
    <scope>NUCLEOTIDE SEQUENCE</scope>
    <source>
        <strain evidence="2">LMG 23639</strain>
    </source>
</reference>
<organism evidence="2 3">
    <name type="scientific">Methylobacterium jeotgali</name>
    <dbReference type="NCBI Taxonomy" id="381630"/>
    <lineage>
        <taxon>Bacteria</taxon>
        <taxon>Pseudomonadati</taxon>
        <taxon>Pseudomonadota</taxon>
        <taxon>Alphaproteobacteria</taxon>
        <taxon>Hyphomicrobiales</taxon>
        <taxon>Methylobacteriaceae</taxon>
        <taxon>Methylobacterium</taxon>
    </lineage>
</organism>
<feature type="compositionally biased region" description="Basic and acidic residues" evidence="1">
    <location>
        <begin position="1139"/>
        <end position="1173"/>
    </location>
</feature>
<comment type="caution">
    <text evidence="2">The sequence shown here is derived from an EMBL/GenBank/DDBJ whole genome shotgun (WGS) entry which is preliminary data.</text>
</comment>
<dbReference type="PANTHER" id="PTHR30441">
    <property type="entry name" value="DUF748 DOMAIN-CONTAINING PROTEIN"/>
    <property type="match status" value="1"/>
</dbReference>
<dbReference type="Proteomes" id="UP001055102">
    <property type="component" value="Unassembled WGS sequence"/>
</dbReference>
<sequence>MRHILTALAGAVILILLAALAVPPFVGWEGHRAFLDGVIARSLGVPARSEGRIAVRLLPSPRLRMDRLRIGEGAGLPGLDIRFLRAEIALAPLLKGELRFTQARIGRAELRLPVTEGDAVRVPQNLGEALRRSDLAVEELRIEQFLLTTQVPATGRTDQVQATALHLQAPTLLGPWRIEGLSGAAPFRIATGEPAADGSLPVKLSGGGDTHPRFEADLRLSLGPGPEADPEIRIPEGEGTARLVVGPPTQMAGAYLPFALSGKFKARGPLVRFESVSAEIDPGGQALRLAGTGQIDLRAWRAGLSLEARRLDLDAFLLSGAGQALIERGLPSGPRDLALPVMLDLDLSVESLALGFDEWKGLSASGTIDRSGGLLLRRLAVTAPGATALTASGEIDTVPAPGFTGRVSLDAPASDGLARALRRLGRDGAWTRLLDGRPLSASAEIAAGAGDLSLRALRLSLGDARVAGNARYVRAGADRRGRFDAQLSAQGIDVAALPSFTGALGSLDGHDLGLTIEARDVRYGPAGLRSGAGTVTARIQTDGAALSVDSLDVSGVAGAQASLSGRIEPDGAGRISGRLTAPAAAPLAALLDRVWIAEARLLPEAFRAGALDLAVTAERSAGGEGALRSTAKGGAGGGTLEATLVTRAGHLESADIRAATPRTGRWFGRDDLAGLDRPSDLRLQVKRPSGPARTEPLELTAAGTLAGAALSTPEPVRLDAEDLGPLSGSVRLAGPDLAPFLPLAGVGNPAAGTLPAELALALSRESGLPAGALSGRVAGVGVEARLRRDEAGALSGTATVERLSLPALAAALVAPLGNQSSSAAPRNGWATARFGPAPAGAPRLAIGLTTPALDLGRGLTVTGASAQLGLADGTLSLRDLSGRLAEGRLTASAALSRSGPAASLSGEVSLDDASLRALAGGGPLSGRIGARLRFGASGESPAALVAGLSGSGEIALKALSVPGADPGGLERTLARIVTEDDPLREGRLQALAAEEFGRAAAGAEAEVTAPATLVGGVLRAGPLSLDLGRGRWTGTLAYDLREGRLDARGLFSGGAAPKGWTGAPPAIQLGLTGPLAAPERVLDTAPLTTGLAALLLQRELDKIEILEIDQAERQRRRSRLEMDRARALAEKAAEEAARQARLRAEKAAADKAAEDARQARQREAEQAARRALEEAPPPESRPLDIRPPAAQP</sequence>
<dbReference type="InterPro" id="IPR052894">
    <property type="entry name" value="AsmA-related"/>
</dbReference>
<evidence type="ECO:0008006" key="4">
    <source>
        <dbReference type="Google" id="ProtNLM"/>
    </source>
</evidence>
<proteinExistence type="predicted"/>
<dbReference type="EMBL" id="BPQR01000045">
    <property type="protein sequence ID" value="GJE07428.1"/>
    <property type="molecule type" value="Genomic_DNA"/>
</dbReference>
<evidence type="ECO:0000313" key="3">
    <source>
        <dbReference type="Proteomes" id="UP001055102"/>
    </source>
</evidence>
<name>A0ABQ4SZR9_9HYPH</name>
<accession>A0ABQ4SZR9</accession>
<evidence type="ECO:0000313" key="2">
    <source>
        <dbReference type="EMBL" id="GJE07428.1"/>
    </source>
</evidence>